<accession>A0ABP8VNF9</accession>
<sequence length="250" mass="26582">MPLDPGAAPEDPGPVAGERTYPILPCPDLEDAVGFYEALGFTRTYFQLRPYPCAVVQLEDMAIHLSGIDGFDPATSVGSVVVVVPDVAALHASFAAGLRRRYGRLPVAGAPRLLRPRRKQGTATGFSLVDTGGNWLRFYRLGATEEEEPAGRSTGLARVLEVAARQGDARGDEERALEVLAAGLLRHPGAPAPERVRVLLYRCELLVRTGRRELAAAALAEAEGLALTPEEERAVAAELAAARELVAPGA</sequence>
<name>A0ABP8VNF9_9ACTN</name>
<evidence type="ECO:0000313" key="3">
    <source>
        <dbReference type="Proteomes" id="UP001501195"/>
    </source>
</evidence>
<gene>
    <name evidence="2" type="ORF">GCM10023225_36220</name>
</gene>
<evidence type="ECO:0008006" key="4">
    <source>
        <dbReference type="Google" id="ProtNLM"/>
    </source>
</evidence>
<proteinExistence type="predicted"/>
<dbReference type="Gene3D" id="3.10.180.10">
    <property type="entry name" value="2,3-Dihydroxybiphenyl 1,2-Dioxygenase, domain 1"/>
    <property type="match status" value="1"/>
</dbReference>
<feature type="region of interest" description="Disordered" evidence="1">
    <location>
        <begin position="1"/>
        <end position="20"/>
    </location>
</feature>
<dbReference type="SUPFAM" id="SSF54593">
    <property type="entry name" value="Glyoxalase/Bleomycin resistance protein/Dihydroxybiphenyl dioxygenase"/>
    <property type="match status" value="1"/>
</dbReference>
<organism evidence="2 3">
    <name type="scientific">Kineococcus glutinatus</name>
    <dbReference type="NCBI Taxonomy" id="1070872"/>
    <lineage>
        <taxon>Bacteria</taxon>
        <taxon>Bacillati</taxon>
        <taxon>Actinomycetota</taxon>
        <taxon>Actinomycetes</taxon>
        <taxon>Kineosporiales</taxon>
        <taxon>Kineosporiaceae</taxon>
        <taxon>Kineococcus</taxon>
    </lineage>
</organism>
<reference evidence="3" key="1">
    <citation type="journal article" date="2019" name="Int. J. Syst. Evol. Microbiol.">
        <title>The Global Catalogue of Microorganisms (GCM) 10K type strain sequencing project: providing services to taxonomists for standard genome sequencing and annotation.</title>
        <authorList>
            <consortium name="The Broad Institute Genomics Platform"/>
            <consortium name="The Broad Institute Genome Sequencing Center for Infectious Disease"/>
            <person name="Wu L."/>
            <person name="Ma J."/>
        </authorList>
    </citation>
    <scope>NUCLEOTIDE SEQUENCE [LARGE SCALE GENOMIC DNA]</scope>
    <source>
        <strain evidence="3">JCM 18126</strain>
    </source>
</reference>
<keyword evidence="3" id="KW-1185">Reference proteome</keyword>
<comment type="caution">
    <text evidence="2">The sequence shown here is derived from an EMBL/GenBank/DDBJ whole genome shotgun (WGS) entry which is preliminary data.</text>
</comment>
<dbReference type="RefSeq" id="WP_345714387.1">
    <property type="nucleotide sequence ID" value="NZ_BAABIL010000924.1"/>
</dbReference>
<dbReference type="Proteomes" id="UP001501195">
    <property type="component" value="Unassembled WGS sequence"/>
</dbReference>
<dbReference type="InterPro" id="IPR029068">
    <property type="entry name" value="Glyas_Bleomycin-R_OHBP_Dase"/>
</dbReference>
<evidence type="ECO:0000313" key="2">
    <source>
        <dbReference type="EMBL" id="GAA4667476.1"/>
    </source>
</evidence>
<protein>
    <recommendedName>
        <fullName evidence="4">VOC family protein</fullName>
    </recommendedName>
</protein>
<dbReference type="EMBL" id="BAABIL010000924">
    <property type="protein sequence ID" value="GAA4667476.1"/>
    <property type="molecule type" value="Genomic_DNA"/>
</dbReference>
<evidence type="ECO:0000256" key="1">
    <source>
        <dbReference type="SAM" id="MobiDB-lite"/>
    </source>
</evidence>